<evidence type="ECO:0000259" key="2">
    <source>
        <dbReference type="Pfam" id="PF01345"/>
    </source>
</evidence>
<dbReference type="RefSeq" id="WP_271428762.1">
    <property type="nucleotide sequence ID" value="NZ_JAQIPB010000006.1"/>
</dbReference>
<keyword evidence="6" id="KW-1185">Reference proteome</keyword>
<feature type="domain" description="SpaA-like prealbumin fold" evidence="3">
    <location>
        <begin position="462"/>
        <end position="574"/>
    </location>
</feature>
<dbReference type="Gene3D" id="2.60.40.10">
    <property type="entry name" value="Immunoglobulins"/>
    <property type="match status" value="1"/>
</dbReference>
<dbReference type="Pfam" id="PF20674">
    <property type="entry name" value="SpaA_3"/>
    <property type="match status" value="10"/>
</dbReference>
<reference evidence="5" key="1">
    <citation type="submission" date="2023-01" db="EMBL/GenBank/DDBJ databases">
        <title>Xenophilus mangrovi sp. nov., isolated from soil of Mangrove nature reserve.</title>
        <authorList>
            <person name="Xu S."/>
            <person name="Liu Z."/>
            <person name="Xu Y."/>
        </authorList>
    </citation>
    <scope>NUCLEOTIDE SEQUENCE</scope>
    <source>
        <strain evidence="5">YW8</strain>
    </source>
</reference>
<feature type="domain" description="DUF11" evidence="2">
    <location>
        <begin position="2114"/>
        <end position="2160"/>
    </location>
</feature>
<feature type="domain" description="SpaA-like prealbumin fold" evidence="3">
    <location>
        <begin position="1241"/>
        <end position="1354"/>
    </location>
</feature>
<evidence type="ECO:0000259" key="3">
    <source>
        <dbReference type="Pfam" id="PF20674"/>
    </source>
</evidence>
<keyword evidence="1" id="KW-0732">Signal</keyword>
<feature type="domain" description="SpaA-like prealbumin fold" evidence="3">
    <location>
        <begin position="1592"/>
        <end position="1705"/>
    </location>
</feature>
<dbReference type="EMBL" id="JAQIPB010000006">
    <property type="protein sequence ID" value="MDA7417543.1"/>
    <property type="molecule type" value="Genomic_DNA"/>
</dbReference>
<feature type="signal peptide" evidence="1">
    <location>
        <begin position="1"/>
        <end position="26"/>
    </location>
</feature>
<evidence type="ECO:0000256" key="1">
    <source>
        <dbReference type="SAM" id="SignalP"/>
    </source>
</evidence>
<dbReference type="Pfam" id="PF01345">
    <property type="entry name" value="DUF11"/>
    <property type="match status" value="1"/>
</dbReference>
<dbReference type="InterPro" id="IPR055371">
    <property type="entry name" value="SpaA_PFL_dom_4"/>
</dbReference>
<evidence type="ECO:0000259" key="4">
    <source>
        <dbReference type="Pfam" id="PF24514"/>
    </source>
</evidence>
<protein>
    <submittedName>
        <fullName evidence="5">Uncharacterized protein</fullName>
    </submittedName>
</protein>
<dbReference type="InterPro" id="IPR048834">
    <property type="entry name" value="SpaA_pre-album"/>
</dbReference>
<feature type="domain" description="SpaA-like prealbumin fold" evidence="3">
    <location>
        <begin position="1358"/>
        <end position="1471"/>
    </location>
</feature>
<feature type="chain" id="PRO_5041975459" evidence="1">
    <location>
        <begin position="27"/>
        <end position="2218"/>
    </location>
</feature>
<feature type="domain" description="SpaA-like prealbumin fold" evidence="4">
    <location>
        <begin position="757"/>
        <end position="872"/>
    </location>
</feature>
<organism evidence="5 6">
    <name type="scientific">Xenophilus arseniciresistens</name>
    <dbReference type="NCBI Taxonomy" id="1283306"/>
    <lineage>
        <taxon>Bacteria</taxon>
        <taxon>Pseudomonadati</taxon>
        <taxon>Pseudomonadota</taxon>
        <taxon>Betaproteobacteria</taxon>
        <taxon>Burkholderiales</taxon>
        <taxon>Comamonadaceae</taxon>
        <taxon>Xenophilus</taxon>
    </lineage>
</organism>
<feature type="domain" description="SpaA-like prealbumin fold" evidence="3">
    <location>
        <begin position="1709"/>
        <end position="1822"/>
    </location>
</feature>
<feature type="domain" description="SpaA-like prealbumin fold" evidence="3">
    <location>
        <begin position="381"/>
        <end position="457"/>
    </location>
</feature>
<evidence type="ECO:0000313" key="5">
    <source>
        <dbReference type="EMBL" id="MDA7417543.1"/>
    </source>
</evidence>
<gene>
    <name evidence="5" type="ORF">PGB34_14335</name>
</gene>
<feature type="domain" description="SpaA-like prealbumin fold" evidence="3">
    <location>
        <begin position="876"/>
        <end position="1003"/>
    </location>
</feature>
<dbReference type="Proteomes" id="UP001212602">
    <property type="component" value="Unassembled WGS sequence"/>
</dbReference>
<accession>A0AAE3N9Q5</accession>
<feature type="domain" description="SpaA-like prealbumin fold" evidence="3">
    <location>
        <begin position="1124"/>
        <end position="1237"/>
    </location>
</feature>
<feature type="domain" description="SpaA-like prealbumin fold" evidence="3">
    <location>
        <begin position="1475"/>
        <end position="1588"/>
    </location>
</feature>
<feature type="domain" description="SpaA-like prealbumin fold" evidence="3">
    <location>
        <begin position="1007"/>
        <end position="1120"/>
    </location>
</feature>
<dbReference type="InterPro" id="IPR013783">
    <property type="entry name" value="Ig-like_fold"/>
</dbReference>
<dbReference type="NCBIfam" id="TIGR01451">
    <property type="entry name" value="B_ant_repeat"/>
    <property type="match status" value="1"/>
</dbReference>
<dbReference type="InterPro" id="IPR047589">
    <property type="entry name" value="DUF11_rpt"/>
</dbReference>
<dbReference type="Pfam" id="PF24514">
    <property type="entry name" value="SpaA_4"/>
    <property type="match status" value="1"/>
</dbReference>
<sequence>MFSTLARGLAAACVGWLCIGTAPGWAAQVACTPDAGFNTCVRITNSGANQTFTVPPSVTSLRVKLWGAGGGGAGANNAILLTGLGGGGGFAQGTLPVTPGQNLTVVTGSPGVSRGGAQTFGGGGAGGVATLDDWDGGSGGGRSGIHDALSNEELITAGGGGGSAAATASNSTTASAQSFAGAGGQNAAFNTGCVAGVAATAGGAAAGGTGGTGGNPGANGAALTGGTGGGSLVLNAGGGGGGGGGHFGGGGGQGQLLAGNCTSGGANSSIGQEGGGAGGSSFLSASITGGSTVAGNRQAVASGTDSQYVAGIGVGGAKAGNGGAGLVVIQFNRTATLQLAKSWGTGSASGNTAAIGASSGGTNAGSPSNTAAFNAVAPNAANSGTAVVVSVGNTITLPAETMPTGSLADYNTVLACTADGGATANALSGTNGQVANTLVIGAGDEGKLIVCTYTNTPKPVPITLQKALGTTGRIAASDQFTLSASGAGAPAAINTTGTGIAVTSAAYSITATPGTAYTLNEAMAAGSASTLAQYTQELSCTNSGPTDVIGLTSLPATVTPVAGDNISCVVTNTPPPIDPGPGGIDLNYPVCNGDPIIAGGDFTNPAWVKSGWGSVTGGQVASSNDSLDATLSQMLQGVSPGATVTFTWSYQNASGGNNGNAIRITLNYGGINYWTGDSAADGVTNSPASTASNGATCLSGCAGMGPNVDRTVRLRLPVGIPMNGNLALRARTIGNLTGGYDDPRIKGPITMTNTGICLVKKSVGGTGAFNFSTTGVDTTMGGGGTTASITTSAADTLYYYDASSTRANNQPLLVQNPGASANVTVTETPAPGFVLSDVSCVGVTPVLNAATNTVTIASVPLDTVATCTFTNSTSIINLTKALGGSRVAAGDQFSVAVRTGGVSGTVVSSTATATTTGSGATVNAGTGTTGDFLATPGQSFTLTEAGAAGANLANYDARLTCTDSAGLTPAASLPTNEAFDPAAGRAITPVAGANLRCTITNTPKAPTLSLQKALGGTGRIAAADQFALSGTGTGAPAAKNTTGTAAAITSTPYSFTATAGTAYTLNEAMAAGSASTLAQYSQVVACTNTGPTNVSGLTTLPINVTPVAGDAISCLITNSPKAPTLSLQKALGGSGRIAAADQFALSGTGTGAPAAVNTTGAGTTVSSAAYSFTATAGTAYTLNEAMAAGSTSTLAQYSQVVACTNTGPTNVSGLTTLPINVTPVAGDAISCLITNSPKAPTLSLQKALGGTGRIAAADQFSLSGTGTGAPAAVSTTGTGTAVSSAAYSFTATAGTAYTLNEAMAAGSASTLAQYSQVVACTNTGPTNVSGLTTLPINVTPVAGDAISCVITNSPKAPTLSLQKALGGTGRIAAADQFSLSGTGTGAPAAVTTTGAGTAISSAAYSFTATAGTAYTLDEAMAAGSASTLAQYSQLVACTNTGPTNVSGLTTLPVSVTPVAGDAISCLITNSPKAPTLSLQKALGGTGRIAAADQFSLSGTGTGAPAAINTTGTGTAVTSAAYSFTVTAGTAYTLNEAMAAGSASTLAQYSQVVACTNTGPTNVSGLTTLPINVTPVAGDAISCLITNSPKAPTLSLQKALGGTGRIAAADQFALSGTGTGAPVAKNTTGTAAAITSTPYSFTATAGTAYTLNEAMAAGSASTLAQYSQVVACTNTGPTNVSGLTTLPINVTPVAGDAISCLITNSPKAPTLSLQKALGGTGRIAAADQFSLSGTGTGAPAAVSTTGTGTTVSSAAYSFTATAGTAYTLNEAMAAGSASTLAQYSQAVACTNTGPTNVSGISTLPISVTPAMGDAISCVITNTPVAPKVSGRVFLDNGVGGGTANDGILNGGEAPQAGISVRLTNCAATVYASGVTDATGSYSLGVPSGTAAGTAMCVEQVNSPATRVSTGASVGNTALPSGSATAAAGGSYTYTRTGTPDRIAFSWNGTGHANLNFGDVDNSSFAASGAKNGSPGATVTYPHTFTAGTGGQVRFSIAGETATPAISGWSAKIFADPGCTGSLQPGAAQLYPPTAAATPVAFAGQVCIVVQHFIPANAPPGANDRLTVQADFDYLNANPALSASFTLEDITTVSTTALELRKEVRNVTQGASFGVNNQAKSGETLEYRITYTNNGPAPISSMTVNDTTPGYTTFVSATAGTTPASLTNCVKNTPANALPAAGVPCTDAQPVGGTGPISWKFTGSLAPGGTGTVLFQVKID</sequence>
<evidence type="ECO:0000313" key="6">
    <source>
        <dbReference type="Proteomes" id="UP001212602"/>
    </source>
</evidence>
<dbReference type="InterPro" id="IPR001434">
    <property type="entry name" value="OmcB-like_DUF11"/>
</dbReference>
<comment type="caution">
    <text evidence="5">The sequence shown here is derived from an EMBL/GenBank/DDBJ whole genome shotgun (WGS) entry which is preliminary data.</text>
</comment>
<proteinExistence type="predicted"/>
<name>A0AAE3N9Q5_9BURK</name>